<proteinExistence type="predicted"/>
<dbReference type="EMBL" id="FQUU01000005">
    <property type="protein sequence ID" value="SHF03785.1"/>
    <property type="molecule type" value="Genomic_DNA"/>
</dbReference>
<dbReference type="Proteomes" id="UP000184048">
    <property type="component" value="Unassembled WGS sequence"/>
</dbReference>
<dbReference type="GO" id="GO:0016020">
    <property type="term" value="C:membrane"/>
    <property type="evidence" value="ECO:0007669"/>
    <property type="project" value="UniProtKB-SubCell"/>
</dbReference>
<comment type="subcellular location">
    <subcellularLocation>
        <location evidence="1">Membrane</location>
        <topology evidence="1">Multi-pass membrane protein</topology>
    </subcellularLocation>
</comment>
<feature type="transmembrane region" description="Helical" evidence="5">
    <location>
        <begin position="42"/>
        <end position="60"/>
    </location>
</feature>
<evidence type="ECO:0000256" key="2">
    <source>
        <dbReference type="ARBA" id="ARBA00022692"/>
    </source>
</evidence>
<dbReference type="STRING" id="1121884.SAMN02745131_01684"/>
<keyword evidence="4 5" id="KW-0472">Membrane</keyword>
<keyword evidence="3 5" id="KW-1133">Transmembrane helix</keyword>
<dbReference type="InterPro" id="IPR007829">
    <property type="entry name" value="TM2"/>
</dbReference>
<name>A0A1M4YDD8_9BACT</name>
<dbReference type="Pfam" id="PF05154">
    <property type="entry name" value="TM2"/>
    <property type="match status" value="1"/>
</dbReference>
<gene>
    <name evidence="7" type="ORF">SAMN02745131_01684</name>
</gene>
<accession>A0A1M4YDD8</accession>
<dbReference type="AlphaFoldDB" id="A0A1M4YDD8"/>
<evidence type="ECO:0000256" key="1">
    <source>
        <dbReference type="ARBA" id="ARBA00004141"/>
    </source>
</evidence>
<keyword evidence="8" id="KW-1185">Reference proteome</keyword>
<evidence type="ECO:0000256" key="5">
    <source>
        <dbReference type="SAM" id="Phobius"/>
    </source>
</evidence>
<feature type="domain" description="TM2" evidence="6">
    <location>
        <begin position="40"/>
        <end position="86"/>
    </location>
</feature>
<keyword evidence="2 5" id="KW-0812">Transmembrane</keyword>
<reference evidence="7 8" key="1">
    <citation type="submission" date="2016-11" db="EMBL/GenBank/DDBJ databases">
        <authorList>
            <person name="Jaros S."/>
            <person name="Januszkiewicz K."/>
            <person name="Wedrychowicz H."/>
        </authorList>
    </citation>
    <scope>NUCLEOTIDE SEQUENCE [LARGE SCALE GENOMIC DNA]</scope>
    <source>
        <strain evidence="7 8">DSM 18119</strain>
    </source>
</reference>
<evidence type="ECO:0000259" key="6">
    <source>
        <dbReference type="Pfam" id="PF05154"/>
    </source>
</evidence>
<evidence type="ECO:0000256" key="4">
    <source>
        <dbReference type="ARBA" id="ARBA00023136"/>
    </source>
</evidence>
<organism evidence="7 8">
    <name type="scientific">Flavisolibacter ginsengisoli DSM 18119</name>
    <dbReference type="NCBI Taxonomy" id="1121884"/>
    <lineage>
        <taxon>Bacteria</taxon>
        <taxon>Pseudomonadati</taxon>
        <taxon>Bacteroidota</taxon>
        <taxon>Chitinophagia</taxon>
        <taxon>Chitinophagales</taxon>
        <taxon>Chitinophagaceae</taxon>
        <taxon>Flavisolibacter</taxon>
    </lineage>
</organism>
<feature type="transmembrane region" description="Helical" evidence="5">
    <location>
        <begin position="66"/>
        <end position="88"/>
    </location>
</feature>
<evidence type="ECO:0000256" key="3">
    <source>
        <dbReference type="ARBA" id="ARBA00022989"/>
    </source>
</evidence>
<evidence type="ECO:0000313" key="7">
    <source>
        <dbReference type="EMBL" id="SHF03785.1"/>
    </source>
</evidence>
<protein>
    <submittedName>
        <fullName evidence="7">TM2 domain-containing protein</fullName>
    </submittedName>
</protein>
<evidence type="ECO:0000313" key="8">
    <source>
        <dbReference type="Proteomes" id="UP000184048"/>
    </source>
</evidence>
<sequence length="111" mass="12542">MLPGLQPDELQTIQDITRDMTEDQQRQFILFYSGKRKEEQSLMIMAIIGFFGVAGIHRLVTGETALGILYLFTLGFCGVGTIIDLVNIKRLTLEFNQKKAIEAAQMVRMMA</sequence>